<organism evidence="2 3">
    <name type="scientific">Chitinophaga solisilvae</name>
    <dbReference type="NCBI Taxonomy" id="1233460"/>
    <lineage>
        <taxon>Bacteria</taxon>
        <taxon>Pseudomonadati</taxon>
        <taxon>Bacteroidota</taxon>
        <taxon>Chitinophagia</taxon>
        <taxon>Chitinophagales</taxon>
        <taxon>Chitinophagaceae</taxon>
        <taxon>Chitinophaga</taxon>
    </lineage>
</organism>
<name>A0A9Q5GW92_9BACT</name>
<comment type="caution">
    <text evidence="2">The sequence shown here is derived from an EMBL/GenBank/DDBJ whole genome shotgun (WGS) entry which is preliminary data.</text>
</comment>
<keyword evidence="1" id="KW-0472">Membrane</keyword>
<protein>
    <submittedName>
        <fullName evidence="2">Uncharacterized protein</fullName>
    </submittedName>
</protein>
<evidence type="ECO:0000313" key="2">
    <source>
        <dbReference type="EMBL" id="NSL88568.1"/>
    </source>
</evidence>
<keyword evidence="1" id="KW-1133">Transmembrane helix</keyword>
<feature type="transmembrane region" description="Helical" evidence="1">
    <location>
        <begin position="20"/>
        <end position="36"/>
    </location>
</feature>
<dbReference type="Proteomes" id="UP000281028">
    <property type="component" value="Unassembled WGS sequence"/>
</dbReference>
<reference evidence="2" key="1">
    <citation type="submission" date="2020-05" db="EMBL/GenBank/DDBJ databases">
        <title>Chitinophaga laudate sp. nov., isolated from a tropical peat swamp.</title>
        <authorList>
            <person name="Goh C.B.S."/>
            <person name="Lee M.S."/>
            <person name="Parimannan S."/>
            <person name="Pasbakhsh P."/>
            <person name="Yule C.M."/>
            <person name="Rajandas H."/>
            <person name="Loke S."/>
            <person name="Croft L."/>
            <person name="Tan J.B.L."/>
        </authorList>
    </citation>
    <scope>NUCLEOTIDE SEQUENCE</scope>
    <source>
        <strain evidence="2">Mgbs1</strain>
    </source>
</reference>
<dbReference type="OrthoDB" id="678972at2"/>
<keyword evidence="1" id="KW-0812">Transmembrane</keyword>
<evidence type="ECO:0000313" key="3">
    <source>
        <dbReference type="Proteomes" id="UP000281028"/>
    </source>
</evidence>
<keyword evidence="3" id="KW-1185">Reference proteome</keyword>
<dbReference type="RefSeq" id="WP_127042106.1">
    <property type="nucleotide sequence ID" value="NZ_JAABOK010000002.1"/>
</dbReference>
<dbReference type="EMBL" id="RIAR02000001">
    <property type="protein sequence ID" value="NSL88568.1"/>
    <property type="molecule type" value="Genomic_DNA"/>
</dbReference>
<dbReference type="AlphaFoldDB" id="A0A9Q5GW92"/>
<proteinExistence type="predicted"/>
<sequence length="70" mass="8175">MHQKNNIAMRIREFIQRHTLTMLEAALLMGLLTVIWRVENSYISFVCGISAGLLFYRLGDRISQHQIRKA</sequence>
<gene>
    <name evidence="2" type="ORF">ECE50_017130</name>
</gene>
<evidence type="ECO:0000256" key="1">
    <source>
        <dbReference type="SAM" id="Phobius"/>
    </source>
</evidence>
<feature type="transmembrane region" description="Helical" evidence="1">
    <location>
        <begin position="42"/>
        <end position="59"/>
    </location>
</feature>
<accession>A0A9Q5GW92</accession>